<gene>
    <name evidence="5" type="ORF">NAV_LOCUS10052</name>
</gene>
<evidence type="ECO:0000256" key="4">
    <source>
        <dbReference type="SAM" id="SignalP"/>
    </source>
</evidence>
<evidence type="ECO:0008006" key="7">
    <source>
        <dbReference type="Google" id="ProtNLM"/>
    </source>
</evidence>
<keyword evidence="3" id="KW-1133">Transmembrane helix</keyword>
<evidence type="ECO:0000256" key="2">
    <source>
        <dbReference type="ARBA" id="ARBA00023180"/>
    </source>
</evidence>
<organism evidence="5 6">
    <name type="scientific">Acanthocheilonema viteae</name>
    <name type="common">Filarial nematode worm</name>
    <name type="synonym">Dipetalonema viteae</name>
    <dbReference type="NCBI Taxonomy" id="6277"/>
    <lineage>
        <taxon>Eukaryota</taxon>
        <taxon>Metazoa</taxon>
        <taxon>Ecdysozoa</taxon>
        <taxon>Nematoda</taxon>
        <taxon>Chromadorea</taxon>
        <taxon>Rhabditida</taxon>
        <taxon>Spirurina</taxon>
        <taxon>Spiruromorpha</taxon>
        <taxon>Filarioidea</taxon>
        <taxon>Onchocercidae</taxon>
        <taxon>Acanthocheilonema</taxon>
    </lineage>
</organism>
<evidence type="ECO:0000313" key="6">
    <source>
        <dbReference type="Proteomes" id="UP000276991"/>
    </source>
</evidence>
<name>A0A498SY99_ACAVI</name>
<keyword evidence="3" id="KW-0812">Transmembrane</keyword>
<dbReference type="AlphaFoldDB" id="A0A498SY99"/>
<keyword evidence="2" id="KW-0325">Glycoprotein</keyword>
<dbReference type="GO" id="GO:0030431">
    <property type="term" value="P:sleep"/>
    <property type="evidence" value="ECO:0007669"/>
    <property type="project" value="InterPro"/>
</dbReference>
<keyword evidence="1 4" id="KW-0732">Signal</keyword>
<dbReference type="GO" id="GO:0032222">
    <property type="term" value="P:regulation of synaptic transmission, cholinergic"/>
    <property type="evidence" value="ECO:0007669"/>
    <property type="project" value="InterPro"/>
</dbReference>
<evidence type="ECO:0000256" key="1">
    <source>
        <dbReference type="ARBA" id="ARBA00022729"/>
    </source>
</evidence>
<dbReference type="OrthoDB" id="6420171at2759"/>
<sequence>MRVLITTVVMLAASLIVIADQPMRCYQCNSAKDTNCDSSDAKDLKQYIKLCTPLKGGTYAGNEPIACRKIVQSVEELPTQIIRECAYTGDKQLDGMRKQGSKAIKLLYYQCENADGDTPCNGTQQITTRYLSLTFLIAVIIAIVHSRYQ</sequence>
<keyword evidence="6" id="KW-1185">Reference proteome</keyword>
<dbReference type="Proteomes" id="UP000276991">
    <property type="component" value="Unassembled WGS sequence"/>
</dbReference>
<dbReference type="EMBL" id="UPTC01005292">
    <property type="protein sequence ID" value="VBB35261.1"/>
    <property type="molecule type" value="Genomic_DNA"/>
</dbReference>
<dbReference type="Pfam" id="PF17064">
    <property type="entry name" value="QVR"/>
    <property type="match status" value="1"/>
</dbReference>
<keyword evidence="3" id="KW-0472">Membrane</keyword>
<evidence type="ECO:0000313" key="5">
    <source>
        <dbReference type="EMBL" id="VBB35261.1"/>
    </source>
</evidence>
<dbReference type="InterPro" id="IPR031424">
    <property type="entry name" value="QVR-like"/>
</dbReference>
<evidence type="ECO:0000256" key="3">
    <source>
        <dbReference type="SAM" id="Phobius"/>
    </source>
</evidence>
<reference evidence="5 6" key="1">
    <citation type="submission" date="2018-08" db="EMBL/GenBank/DDBJ databases">
        <authorList>
            <person name="Laetsch R D."/>
            <person name="Stevens L."/>
            <person name="Kumar S."/>
            <person name="Blaxter L. M."/>
        </authorList>
    </citation>
    <scope>NUCLEOTIDE SEQUENCE [LARGE SCALE GENOMIC DNA]</scope>
</reference>
<dbReference type="STRING" id="6277.A0A498SY99"/>
<proteinExistence type="predicted"/>
<protein>
    <recommendedName>
        <fullName evidence="7">Protein sleepless</fullName>
    </recommendedName>
</protein>
<accession>A0A498SY99</accession>
<feature type="signal peptide" evidence="4">
    <location>
        <begin position="1"/>
        <end position="19"/>
    </location>
</feature>
<dbReference type="PANTHER" id="PTHR33562">
    <property type="entry name" value="ATILLA, ISOFORM B-RELATED-RELATED"/>
    <property type="match status" value="1"/>
</dbReference>
<dbReference type="PANTHER" id="PTHR33562:SF2">
    <property type="entry name" value="PROTEIN QUIVER"/>
    <property type="match status" value="1"/>
</dbReference>
<feature type="transmembrane region" description="Helical" evidence="3">
    <location>
        <begin position="130"/>
        <end position="148"/>
    </location>
</feature>
<feature type="chain" id="PRO_5019803546" description="Protein sleepless" evidence="4">
    <location>
        <begin position="20"/>
        <end position="149"/>
    </location>
</feature>
<dbReference type="InterPro" id="IPR050975">
    <property type="entry name" value="Sleep_regulator"/>
</dbReference>